<organism evidence="2 3">
    <name type="scientific">Flavihumibacter solisilvae</name>
    <dbReference type="NCBI Taxonomy" id="1349421"/>
    <lineage>
        <taxon>Bacteria</taxon>
        <taxon>Pseudomonadati</taxon>
        <taxon>Bacteroidota</taxon>
        <taxon>Chitinophagia</taxon>
        <taxon>Chitinophagales</taxon>
        <taxon>Chitinophagaceae</taxon>
        <taxon>Flavihumibacter</taxon>
    </lineage>
</organism>
<protein>
    <recommendedName>
        <fullName evidence="1">Methyltransferase type 11 domain-containing protein</fullName>
    </recommendedName>
</protein>
<evidence type="ECO:0000313" key="2">
    <source>
        <dbReference type="EMBL" id="KIC96164.1"/>
    </source>
</evidence>
<dbReference type="InterPro" id="IPR029063">
    <property type="entry name" value="SAM-dependent_MTases_sf"/>
</dbReference>
<accession>A0A0C1J082</accession>
<keyword evidence="3" id="KW-1185">Reference proteome</keyword>
<gene>
    <name evidence="2" type="ORF">OI18_02080</name>
</gene>
<dbReference type="InterPro" id="IPR013216">
    <property type="entry name" value="Methyltransf_11"/>
</dbReference>
<feature type="domain" description="Methyltransferase type 11" evidence="1">
    <location>
        <begin position="13"/>
        <end position="106"/>
    </location>
</feature>
<dbReference type="AlphaFoldDB" id="A0A0C1J082"/>
<dbReference type="Proteomes" id="UP000031408">
    <property type="component" value="Unassembled WGS sequence"/>
</dbReference>
<proteinExistence type="predicted"/>
<dbReference type="Pfam" id="PF08241">
    <property type="entry name" value="Methyltransf_11"/>
    <property type="match status" value="1"/>
</dbReference>
<reference evidence="2 3" key="1">
    <citation type="submission" date="2014-11" db="EMBL/GenBank/DDBJ databases">
        <title>Genome sequence of Flavihumibacter solisilvae 3-3.</title>
        <authorList>
            <person name="Zhou G."/>
            <person name="Li M."/>
            <person name="Wang G."/>
        </authorList>
    </citation>
    <scope>NUCLEOTIDE SEQUENCE [LARGE SCALE GENOMIC DNA]</scope>
    <source>
        <strain evidence="2 3">3-3</strain>
    </source>
</reference>
<name>A0A0C1J082_9BACT</name>
<dbReference type="EMBL" id="JSVC01000002">
    <property type="protein sequence ID" value="KIC96164.1"/>
    <property type="molecule type" value="Genomic_DNA"/>
</dbReference>
<dbReference type="GO" id="GO:0008757">
    <property type="term" value="F:S-adenosylmethionine-dependent methyltransferase activity"/>
    <property type="evidence" value="ECO:0007669"/>
    <property type="project" value="InterPro"/>
</dbReference>
<dbReference type="Gene3D" id="3.40.50.150">
    <property type="entry name" value="Vaccinia Virus protein VP39"/>
    <property type="match status" value="1"/>
</dbReference>
<dbReference type="CDD" id="cd02440">
    <property type="entry name" value="AdoMet_MTases"/>
    <property type="match status" value="1"/>
</dbReference>
<dbReference type="SUPFAM" id="SSF53335">
    <property type="entry name" value="S-adenosyl-L-methionine-dependent methyltransferases"/>
    <property type="match status" value="1"/>
</dbReference>
<comment type="caution">
    <text evidence="2">The sequence shown here is derived from an EMBL/GenBank/DDBJ whole genome shotgun (WGS) entry which is preliminary data.</text>
</comment>
<evidence type="ECO:0000259" key="1">
    <source>
        <dbReference type="Pfam" id="PF08241"/>
    </source>
</evidence>
<sequence length="160" mass="18108">MVIFRNCPQHWADLGSGSGLFSRALATLLPQQSRVLCIDKVVQKNLAGSVNGVSVEFVQSDFSEYEFHDTKLNGILMANSLHYIADKVIFLKRIVPILKPTGSIVIIEYDTKNANHWVPYPIRYSELTDLFRRIGMPQANKFNERKSAFGSMMYACQFTA</sequence>
<dbReference type="STRING" id="1349421.OI18_02080"/>
<evidence type="ECO:0000313" key="3">
    <source>
        <dbReference type="Proteomes" id="UP000031408"/>
    </source>
</evidence>